<protein>
    <submittedName>
        <fullName evidence="1">Ovule protein</fullName>
    </submittedName>
</protein>
<sequence length="83" mass="9301">ESVDDVATLTQKRDVLEHQRSVVADSSSTTWSPRFTRWSVGVHHMYVIRNFTQSHEPTTSTNLVVSPTCNHLHPVSDQSQGIA</sequence>
<evidence type="ECO:0000313" key="1">
    <source>
        <dbReference type="WBParaSite" id="MCU_014598-RA"/>
    </source>
</evidence>
<organism evidence="1">
    <name type="scientific">Mesocestoides corti</name>
    <name type="common">Flatworm</name>
    <dbReference type="NCBI Taxonomy" id="53468"/>
    <lineage>
        <taxon>Eukaryota</taxon>
        <taxon>Metazoa</taxon>
        <taxon>Spiralia</taxon>
        <taxon>Lophotrochozoa</taxon>
        <taxon>Platyhelminthes</taxon>
        <taxon>Cestoda</taxon>
        <taxon>Eucestoda</taxon>
        <taxon>Cyclophyllidea</taxon>
        <taxon>Mesocestoididae</taxon>
        <taxon>Mesocestoides</taxon>
    </lineage>
</organism>
<dbReference type="WBParaSite" id="MCU_014598-RA">
    <property type="protein sequence ID" value="MCU_014598-RA"/>
    <property type="gene ID" value="MCU_014598"/>
</dbReference>
<accession>A0A5K3G5B5</accession>
<dbReference type="AlphaFoldDB" id="A0A5K3G5B5"/>
<name>A0A5K3G5B5_MESCO</name>
<proteinExistence type="predicted"/>
<reference evidence="1" key="1">
    <citation type="submission" date="2019-11" db="UniProtKB">
        <authorList>
            <consortium name="WormBaseParasite"/>
        </authorList>
    </citation>
    <scope>IDENTIFICATION</scope>
</reference>